<dbReference type="Proteomes" id="UP000295252">
    <property type="component" value="Chromosome IX"/>
</dbReference>
<dbReference type="Gramene" id="CDP04628">
    <property type="protein sequence ID" value="CDP04628"/>
    <property type="gene ID" value="GSCOC_T00018642001"/>
</dbReference>
<dbReference type="STRING" id="49390.A0A068UAH8"/>
<dbReference type="Gene3D" id="3.40.50.300">
    <property type="entry name" value="P-loop containing nucleotide triphosphate hydrolases"/>
    <property type="match status" value="1"/>
</dbReference>
<keyword evidence="2" id="KW-1185">Reference proteome</keyword>
<dbReference type="EMBL" id="HG739097">
    <property type="protein sequence ID" value="CDP04628.1"/>
    <property type="molecule type" value="Genomic_DNA"/>
</dbReference>
<dbReference type="AlphaFoldDB" id="A0A068UAH8"/>
<reference evidence="2" key="1">
    <citation type="journal article" date="2014" name="Science">
        <title>The coffee genome provides insight into the convergent evolution of caffeine biosynthesis.</title>
        <authorList>
            <person name="Denoeud F."/>
            <person name="Carretero-Paulet L."/>
            <person name="Dereeper A."/>
            <person name="Droc G."/>
            <person name="Guyot R."/>
            <person name="Pietrella M."/>
            <person name="Zheng C."/>
            <person name="Alberti A."/>
            <person name="Anthony F."/>
            <person name="Aprea G."/>
            <person name="Aury J.M."/>
            <person name="Bento P."/>
            <person name="Bernard M."/>
            <person name="Bocs S."/>
            <person name="Campa C."/>
            <person name="Cenci A."/>
            <person name="Combes M.C."/>
            <person name="Crouzillat D."/>
            <person name="Da Silva C."/>
            <person name="Daddiego L."/>
            <person name="De Bellis F."/>
            <person name="Dussert S."/>
            <person name="Garsmeur O."/>
            <person name="Gayraud T."/>
            <person name="Guignon V."/>
            <person name="Jahn K."/>
            <person name="Jamilloux V."/>
            <person name="Joet T."/>
            <person name="Labadie K."/>
            <person name="Lan T."/>
            <person name="Leclercq J."/>
            <person name="Lepelley M."/>
            <person name="Leroy T."/>
            <person name="Li L.T."/>
            <person name="Librado P."/>
            <person name="Lopez L."/>
            <person name="Munoz A."/>
            <person name="Noel B."/>
            <person name="Pallavicini A."/>
            <person name="Perrotta G."/>
            <person name="Poncet V."/>
            <person name="Pot D."/>
            <person name="Priyono X."/>
            <person name="Rigoreau M."/>
            <person name="Rouard M."/>
            <person name="Rozas J."/>
            <person name="Tranchant-Dubreuil C."/>
            <person name="VanBuren R."/>
            <person name="Zhang Q."/>
            <person name="Andrade A.C."/>
            <person name="Argout X."/>
            <person name="Bertrand B."/>
            <person name="de Kochko A."/>
            <person name="Graziosi G."/>
            <person name="Henry R.J."/>
            <person name="Jayarama X."/>
            <person name="Ming R."/>
            <person name="Nagai C."/>
            <person name="Rounsley S."/>
            <person name="Sankoff D."/>
            <person name="Giuliano G."/>
            <person name="Albert V.A."/>
            <person name="Wincker P."/>
            <person name="Lashermes P."/>
        </authorList>
    </citation>
    <scope>NUCLEOTIDE SEQUENCE [LARGE SCALE GENOMIC DNA]</scope>
    <source>
        <strain evidence="2">cv. DH200-94</strain>
    </source>
</reference>
<proteinExistence type="predicted"/>
<gene>
    <name evidence="1" type="ORF">GSCOC_T00018642001</name>
</gene>
<organism evidence="1 2">
    <name type="scientific">Coffea canephora</name>
    <name type="common">Robusta coffee</name>
    <dbReference type="NCBI Taxonomy" id="49390"/>
    <lineage>
        <taxon>Eukaryota</taxon>
        <taxon>Viridiplantae</taxon>
        <taxon>Streptophyta</taxon>
        <taxon>Embryophyta</taxon>
        <taxon>Tracheophyta</taxon>
        <taxon>Spermatophyta</taxon>
        <taxon>Magnoliopsida</taxon>
        <taxon>eudicotyledons</taxon>
        <taxon>Gunneridae</taxon>
        <taxon>Pentapetalae</taxon>
        <taxon>asterids</taxon>
        <taxon>lamiids</taxon>
        <taxon>Gentianales</taxon>
        <taxon>Rubiaceae</taxon>
        <taxon>Ixoroideae</taxon>
        <taxon>Gardenieae complex</taxon>
        <taxon>Bertiereae - Coffeeae clade</taxon>
        <taxon>Coffeeae</taxon>
        <taxon>Coffea</taxon>
    </lineage>
</organism>
<dbReference type="InParanoid" id="A0A068UAH8"/>
<evidence type="ECO:0000313" key="2">
    <source>
        <dbReference type="Proteomes" id="UP000295252"/>
    </source>
</evidence>
<dbReference type="PhylomeDB" id="A0A068UAH8"/>
<name>A0A068UAH8_COFCA</name>
<protein>
    <submittedName>
        <fullName evidence="1">Uncharacterized protein</fullName>
    </submittedName>
</protein>
<evidence type="ECO:0000313" key="1">
    <source>
        <dbReference type="EMBL" id="CDP04628.1"/>
    </source>
</evidence>
<dbReference type="InterPro" id="IPR027417">
    <property type="entry name" value="P-loop_NTPase"/>
</dbReference>
<sequence length="77" mass="8991">MDSHEVESSNNESWSGYNFPWTKRLEELGKEVYFNFSLKPEQREVIDATMSGRDVFAEMSPVVGTMVTYEVKEFILF</sequence>
<accession>A0A068UAH8</accession>